<keyword evidence="6 8" id="KW-0862">Zinc</keyword>
<evidence type="ECO:0000256" key="6">
    <source>
        <dbReference type="ARBA" id="ARBA00022833"/>
    </source>
</evidence>
<feature type="domain" description="Peptidase M66" evidence="10">
    <location>
        <begin position="148"/>
        <end position="409"/>
    </location>
</feature>
<dbReference type="GO" id="GO:0004222">
    <property type="term" value="F:metalloendopeptidase activity"/>
    <property type="evidence" value="ECO:0007669"/>
    <property type="project" value="UniProtKB-UniRule"/>
</dbReference>
<dbReference type="Proteomes" id="UP001344447">
    <property type="component" value="Unassembled WGS sequence"/>
</dbReference>
<reference evidence="11 12" key="1">
    <citation type="submission" date="2023-11" db="EMBL/GenBank/DDBJ databases">
        <title>Dfirmibasis_genome.</title>
        <authorList>
            <person name="Edelbroek B."/>
            <person name="Kjellin J."/>
            <person name="Jerlstrom-Hultqvist J."/>
            <person name="Soderbom F."/>
        </authorList>
    </citation>
    <scope>NUCLEOTIDE SEQUENCE [LARGE SCALE GENOMIC DNA]</scope>
    <source>
        <strain evidence="11 12">TNS-C-14</strain>
    </source>
</reference>
<dbReference type="PANTHER" id="PTHR39540:SF1">
    <property type="entry name" value="DICTOMALLEIN-1-RELATED"/>
    <property type="match status" value="1"/>
</dbReference>
<dbReference type="GO" id="GO:0005576">
    <property type="term" value="C:extracellular region"/>
    <property type="evidence" value="ECO:0007669"/>
    <property type="project" value="UniProtKB-SubCell"/>
</dbReference>
<evidence type="ECO:0000256" key="3">
    <source>
        <dbReference type="ARBA" id="ARBA00022670"/>
    </source>
</evidence>
<gene>
    <name evidence="11" type="ORF">RB653_003802</name>
</gene>
<organism evidence="11 12">
    <name type="scientific">Dictyostelium firmibasis</name>
    <dbReference type="NCBI Taxonomy" id="79012"/>
    <lineage>
        <taxon>Eukaryota</taxon>
        <taxon>Amoebozoa</taxon>
        <taxon>Evosea</taxon>
        <taxon>Eumycetozoa</taxon>
        <taxon>Dictyostelia</taxon>
        <taxon>Dictyosteliales</taxon>
        <taxon>Dictyosteliaceae</taxon>
        <taxon>Dictyostelium</taxon>
    </lineage>
</organism>
<feature type="signal peptide" evidence="9">
    <location>
        <begin position="1"/>
        <end position="19"/>
    </location>
</feature>
<dbReference type="Pfam" id="PF10462">
    <property type="entry name" value="Peptidase_M66"/>
    <property type="match status" value="1"/>
</dbReference>
<evidence type="ECO:0000256" key="8">
    <source>
        <dbReference type="PROSITE-ProRule" id="PRU01031"/>
    </source>
</evidence>
<evidence type="ECO:0000256" key="1">
    <source>
        <dbReference type="ARBA" id="ARBA00004613"/>
    </source>
</evidence>
<proteinExistence type="predicted"/>
<evidence type="ECO:0000256" key="4">
    <source>
        <dbReference type="ARBA" id="ARBA00022723"/>
    </source>
</evidence>
<keyword evidence="2" id="KW-0964">Secreted</keyword>
<accession>A0AAN7TYD3</accession>
<keyword evidence="3 8" id="KW-0645">Protease</keyword>
<evidence type="ECO:0000313" key="12">
    <source>
        <dbReference type="Proteomes" id="UP001344447"/>
    </source>
</evidence>
<evidence type="ECO:0000256" key="7">
    <source>
        <dbReference type="ARBA" id="ARBA00023049"/>
    </source>
</evidence>
<dbReference type="InterPro" id="IPR019503">
    <property type="entry name" value="Peptidase_M66_dom"/>
</dbReference>
<dbReference type="GO" id="GO:0046872">
    <property type="term" value="F:metal ion binding"/>
    <property type="evidence" value="ECO:0007669"/>
    <property type="project" value="UniProtKB-UniRule"/>
</dbReference>
<dbReference type="PANTHER" id="PTHR39540">
    <property type="match status" value="1"/>
</dbReference>
<name>A0AAN7TYD3_9MYCE</name>
<dbReference type="PROSITE" id="PS51694">
    <property type="entry name" value="PEPTIDASE_M66"/>
    <property type="match status" value="1"/>
</dbReference>
<feature type="binding site" evidence="8">
    <location>
        <position position="311"/>
    </location>
    <ligand>
        <name>Zn(2+)</name>
        <dbReference type="ChEBI" id="CHEBI:29105"/>
        <note>catalytic</note>
    </ligand>
</feature>
<feature type="chain" id="PRO_5042916095" description="Peptidase M66 domain-containing protein" evidence="9">
    <location>
        <begin position="20"/>
        <end position="597"/>
    </location>
</feature>
<feature type="binding site" evidence="8">
    <location>
        <position position="301"/>
    </location>
    <ligand>
        <name>Zn(2+)</name>
        <dbReference type="ChEBI" id="CHEBI:29105"/>
        <note>catalytic</note>
    </ligand>
</feature>
<keyword evidence="5 8" id="KW-0378">Hydrolase</keyword>
<keyword evidence="4 8" id="KW-0479">Metal-binding</keyword>
<evidence type="ECO:0000313" key="11">
    <source>
        <dbReference type="EMBL" id="KAK5582219.1"/>
    </source>
</evidence>
<keyword evidence="12" id="KW-1185">Reference proteome</keyword>
<keyword evidence="7 8" id="KW-0482">Metalloprotease</keyword>
<dbReference type="InterPro" id="IPR051256">
    <property type="entry name" value="Dictomallein"/>
</dbReference>
<dbReference type="AlphaFoldDB" id="A0AAN7TYD3"/>
<comment type="caution">
    <text evidence="11">The sequence shown here is derived from an EMBL/GenBank/DDBJ whole genome shotgun (WGS) entry which is preliminary data.</text>
</comment>
<evidence type="ECO:0000259" key="10">
    <source>
        <dbReference type="PROSITE" id="PS51694"/>
    </source>
</evidence>
<dbReference type="GO" id="GO:0006508">
    <property type="term" value="P:proteolysis"/>
    <property type="evidence" value="ECO:0007669"/>
    <property type="project" value="UniProtKB-UniRule"/>
</dbReference>
<comment type="subcellular location">
    <subcellularLocation>
        <location evidence="1">Secreted</location>
    </subcellularLocation>
</comment>
<evidence type="ECO:0000256" key="9">
    <source>
        <dbReference type="SAM" id="SignalP"/>
    </source>
</evidence>
<evidence type="ECO:0000256" key="5">
    <source>
        <dbReference type="ARBA" id="ARBA00022801"/>
    </source>
</evidence>
<evidence type="ECO:0000256" key="2">
    <source>
        <dbReference type="ARBA" id="ARBA00022525"/>
    </source>
</evidence>
<sequence length="597" mass="67602">MKLILFLIILIFNILNINCENLLKVSDVKLAQTHVIPIGGKSWNLKNKNQHMSIVGNRRALLLASFEDQNQYYFASVWLDDRNIGSIELNDPSQLPPTEDNGVKYSKKHHSNMLPKEWIKVGMKIQFACITIGDNETINTQTSDFFYPDVGQDYTLKMWTLPFYLFGANDTNTQPFSKVKGIDSEITKELIEKWSCSELQNTNHPIKRIDWPYFVVEPRNGYPAIVMKNSDQKRDGFEIMNGALKVLTEIRREFGEASTSIQIYSPLLHLNSKGKYADTNGGLGGGSRGTGDSSYKGIFIHEQGHAMGLPHAGEAYNDSSFPYVKGSLLGSEWGYDANHNEFLGTFIPPTAENYENCKSSSVLDSEGRCVKQSVMQSGAGDQSSKYRFSMFADFEMTTIQDYFKNAIYYNNETNVYQKWNDTSKIYYNYKPVTQKNGIWGIDDGAPIERDIDVYTILFTYSTVGPKELSQFYPILKSKGNLIRHFDPTNKTEMETIIPNISPIPWYCHDSGCDYTIRVTFNDGSKQHILLQRGKRQYWSPTTGFKTGINDPKSSDSFMLSGVNIKATKTIKTVELLETLLGWNGIQSNATVLVSKSF</sequence>
<dbReference type="EMBL" id="JAVFKY010000001">
    <property type="protein sequence ID" value="KAK5582219.1"/>
    <property type="molecule type" value="Genomic_DNA"/>
</dbReference>
<keyword evidence="9" id="KW-0732">Signal</keyword>
<feature type="binding site" evidence="8">
    <location>
        <position position="305"/>
    </location>
    <ligand>
        <name>Zn(2+)</name>
        <dbReference type="ChEBI" id="CHEBI:29105"/>
        <note>catalytic</note>
    </ligand>
</feature>
<feature type="active site" evidence="8">
    <location>
        <position position="302"/>
    </location>
</feature>
<protein>
    <recommendedName>
        <fullName evidence="10">Peptidase M66 domain-containing protein</fullName>
    </recommendedName>
</protein>
<comment type="cofactor">
    <cofactor evidence="8">
        <name>Zn(2+)</name>
        <dbReference type="ChEBI" id="CHEBI:29105"/>
    </cofactor>
    <text evidence="8">Binds 1 zinc ion per subunit.</text>
</comment>